<dbReference type="EMBL" id="CP151657">
    <property type="protein sequence ID" value="WZP16481.1"/>
    <property type="molecule type" value="Genomic_DNA"/>
</dbReference>
<reference evidence="2 3" key="1">
    <citation type="submission" date="2024-04" db="EMBL/GenBank/DDBJ databases">
        <title>Arthrobacter sp. from Plains bison fecal sample.</title>
        <authorList>
            <person name="Ruzzini A."/>
        </authorList>
    </citation>
    <scope>NUCLEOTIDE SEQUENCE [LARGE SCALE GENOMIC DNA]</scope>
    <source>
        <strain evidence="2 3">EINP1</strain>
    </source>
</reference>
<dbReference type="Proteomes" id="UP001448858">
    <property type="component" value="Chromosome"/>
</dbReference>
<dbReference type="Pfam" id="PF20060">
    <property type="entry name" value="DUF6459"/>
    <property type="match status" value="1"/>
</dbReference>
<dbReference type="InterPro" id="IPR045596">
    <property type="entry name" value="DUF6459"/>
</dbReference>
<proteinExistence type="predicted"/>
<name>A0ABZ2ZWD8_9MICC</name>
<evidence type="ECO:0000313" key="2">
    <source>
        <dbReference type="EMBL" id="WZP16481.1"/>
    </source>
</evidence>
<accession>A0ABZ2ZWD8</accession>
<sequence>MTTVITFPVQEAAEELAAASGAPRPLTVHRVPVTGYSAAGAPPVKHRPLRPAPAPAQQPSGTGPGTLEDVHWHSNPEDDARVDAIARSVTQAALEVLGGTRPLQQMARWLDPSSFERLALRANLVRTREPGTAGSWSGPGRTGAGAKAAAPVRLHRQVMIRCCRICPVSEGVYEASVVAAEQSRVRAAALRIELRRGLWKITVLEIG</sequence>
<gene>
    <name evidence="2" type="ORF">AAE021_02500</name>
</gene>
<evidence type="ECO:0000313" key="3">
    <source>
        <dbReference type="Proteomes" id="UP001448858"/>
    </source>
</evidence>
<evidence type="ECO:0000256" key="1">
    <source>
        <dbReference type="SAM" id="MobiDB-lite"/>
    </source>
</evidence>
<organism evidence="2 3">
    <name type="scientific">Arthrobacter citreus</name>
    <dbReference type="NCBI Taxonomy" id="1670"/>
    <lineage>
        <taxon>Bacteria</taxon>
        <taxon>Bacillati</taxon>
        <taxon>Actinomycetota</taxon>
        <taxon>Actinomycetes</taxon>
        <taxon>Micrococcales</taxon>
        <taxon>Micrococcaceae</taxon>
        <taxon>Arthrobacter</taxon>
    </lineage>
</organism>
<keyword evidence="3" id="KW-1185">Reference proteome</keyword>
<protein>
    <submittedName>
        <fullName evidence="2">Rv3235 family protein</fullName>
    </submittedName>
</protein>
<dbReference type="RefSeq" id="WP_342024092.1">
    <property type="nucleotide sequence ID" value="NZ_CP151657.1"/>
</dbReference>
<feature type="region of interest" description="Disordered" evidence="1">
    <location>
        <begin position="39"/>
        <end position="67"/>
    </location>
</feature>